<evidence type="ECO:0000313" key="11">
    <source>
        <dbReference type="EMBL" id="RZF39923.1"/>
    </source>
</evidence>
<evidence type="ECO:0000256" key="5">
    <source>
        <dbReference type="ARBA" id="ARBA00022777"/>
    </source>
</evidence>
<keyword evidence="2" id="KW-0723">Serine/threonine-protein kinase</keyword>
<dbReference type="EC" id="2.7.11.1" evidence="1"/>
<dbReference type="InterPro" id="IPR008271">
    <property type="entry name" value="Ser/Thr_kinase_AS"/>
</dbReference>
<evidence type="ECO:0000256" key="9">
    <source>
        <dbReference type="SAM" id="MobiDB-lite"/>
    </source>
</evidence>
<dbReference type="PROSITE" id="PS00107">
    <property type="entry name" value="PROTEIN_KINASE_ATP"/>
    <property type="match status" value="1"/>
</dbReference>
<dbReference type="SUPFAM" id="SSF56112">
    <property type="entry name" value="Protein kinase-like (PK-like)"/>
    <property type="match status" value="1"/>
</dbReference>
<dbReference type="InterPro" id="IPR011009">
    <property type="entry name" value="Kinase-like_dom_sf"/>
</dbReference>
<keyword evidence="8" id="KW-0175">Coiled coil</keyword>
<feature type="compositionally biased region" description="Polar residues" evidence="9">
    <location>
        <begin position="210"/>
        <end position="222"/>
    </location>
</feature>
<accession>A0A482X2F2</accession>
<keyword evidence="3" id="KW-0808">Transferase</keyword>
<dbReference type="InParanoid" id="A0A482X2F2"/>
<dbReference type="OrthoDB" id="10020333at2759"/>
<evidence type="ECO:0000256" key="1">
    <source>
        <dbReference type="ARBA" id="ARBA00012513"/>
    </source>
</evidence>
<gene>
    <name evidence="11" type="ORF">LSTR_LSTR002326</name>
</gene>
<keyword evidence="5" id="KW-0418">Kinase</keyword>
<keyword evidence="6 7" id="KW-0067">ATP-binding</keyword>
<proteinExistence type="predicted"/>
<evidence type="ECO:0000256" key="4">
    <source>
        <dbReference type="ARBA" id="ARBA00022741"/>
    </source>
</evidence>
<feature type="coiled-coil region" evidence="8">
    <location>
        <begin position="283"/>
        <end position="310"/>
    </location>
</feature>
<dbReference type="GO" id="GO:0005524">
    <property type="term" value="F:ATP binding"/>
    <property type="evidence" value="ECO:0007669"/>
    <property type="project" value="UniProtKB-UniRule"/>
</dbReference>
<evidence type="ECO:0000256" key="7">
    <source>
        <dbReference type="PROSITE-ProRule" id="PRU10141"/>
    </source>
</evidence>
<dbReference type="GO" id="GO:0044773">
    <property type="term" value="P:mitotic DNA damage checkpoint signaling"/>
    <property type="evidence" value="ECO:0007669"/>
    <property type="project" value="TreeGrafter"/>
</dbReference>
<dbReference type="PROSITE" id="PS00108">
    <property type="entry name" value="PROTEIN_KINASE_ST"/>
    <property type="match status" value="1"/>
</dbReference>
<dbReference type="SMR" id="A0A482X2F2"/>
<dbReference type="EMBL" id="QKKF02019433">
    <property type="protein sequence ID" value="RZF39923.1"/>
    <property type="molecule type" value="Genomic_DNA"/>
</dbReference>
<protein>
    <recommendedName>
        <fullName evidence="1">non-specific serine/threonine protein kinase</fullName>
        <ecNumber evidence="1">2.7.11.1</ecNumber>
    </recommendedName>
</protein>
<reference evidence="11 12" key="1">
    <citation type="journal article" date="2017" name="Gigascience">
        <title>Genome sequence of the small brown planthopper, Laodelphax striatellus.</title>
        <authorList>
            <person name="Zhu J."/>
            <person name="Jiang F."/>
            <person name="Wang X."/>
            <person name="Yang P."/>
            <person name="Bao Y."/>
            <person name="Zhao W."/>
            <person name="Wang W."/>
            <person name="Lu H."/>
            <person name="Wang Q."/>
            <person name="Cui N."/>
            <person name="Li J."/>
            <person name="Chen X."/>
            <person name="Luo L."/>
            <person name="Yu J."/>
            <person name="Kang L."/>
            <person name="Cui F."/>
        </authorList>
    </citation>
    <scope>NUCLEOTIDE SEQUENCE [LARGE SCALE GENOMIC DNA]</scope>
    <source>
        <strain evidence="11">Lst14</strain>
    </source>
</reference>
<dbReference type="PANTHER" id="PTHR44167">
    <property type="entry name" value="OVARIAN-SPECIFIC SERINE/THREONINE-PROTEIN KINASE LOK-RELATED"/>
    <property type="match status" value="1"/>
</dbReference>
<dbReference type="GO" id="GO:0005634">
    <property type="term" value="C:nucleus"/>
    <property type="evidence" value="ECO:0007669"/>
    <property type="project" value="TreeGrafter"/>
</dbReference>
<feature type="domain" description="Protein kinase" evidence="10">
    <location>
        <begin position="53"/>
        <end position="633"/>
    </location>
</feature>
<evidence type="ECO:0000313" key="12">
    <source>
        <dbReference type="Proteomes" id="UP000291343"/>
    </source>
</evidence>
<dbReference type="Gene3D" id="3.30.200.20">
    <property type="entry name" value="Phosphorylase Kinase, domain 1"/>
    <property type="match status" value="1"/>
</dbReference>
<dbReference type="STRING" id="195883.A0A482X2F2"/>
<evidence type="ECO:0000256" key="8">
    <source>
        <dbReference type="SAM" id="Coils"/>
    </source>
</evidence>
<evidence type="ECO:0000259" key="10">
    <source>
        <dbReference type="PROSITE" id="PS50011"/>
    </source>
</evidence>
<name>A0A482X2F2_LAOST</name>
<dbReference type="Gene3D" id="1.10.510.10">
    <property type="entry name" value="Transferase(Phosphotransferase) domain 1"/>
    <property type="match status" value="2"/>
</dbReference>
<dbReference type="InterPro" id="IPR000719">
    <property type="entry name" value="Prot_kinase_dom"/>
</dbReference>
<feature type="region of interest" description="Disordered" evidence="9">
    <location>
        <begin position="204"/>
        <end position="243"/>
    </location>
</feature>
<keyword evidence="4 7" id="KW-0547">Nucleotide-binding</keyword>
<dbReference type="GO" id="GO:0004674">
    <property type="term" value="F:protein serine/threonine kinase activity"/>
    <property type="evidence" value="ECO:0007669"/>
    <property type="project" value="UniProtKB-KW"/>
</dbReference>
<dbReference type="PANTHER" id="PTHR44167:SF23">
    <property type="entry name" value="CDC7 KINASE, ISOFORM A-RELATED"/>
    <property type="match status" value="1"/>
</dbReference>
<evidence type="ECO:0000256" key="3">
    <source>
        <dbReference type="ARBA" id="ARBA00022679"/>
    </source>
</evidence>
<keyword evidence="12" id="KW-1185">Reference proteome</keyword>
<evidence type="ECO:0000256" key="2">
    <source>
        <dbReference type="ARBA" id="ARBA00022527"/>
    </source>
</evidence>
<sequence>MYTMESCNSKMENSHKYGEKFNHTKRKLSYYGSSDRNNISNLLQKIPLLNDHFTIHHKIGEGTFSSVYLASLNNNVDFNQQHSKFAIKHLIPTCSPARIIQEITCLKNIGGTDNVVGLKQCVRKKDNCVFIMPFLPHQKFSDYFMDMDVAEIKLYMKNLLIALKRVHSFEVIHRDVKPANFLYDRESGQFLLVDFGLAENVEKRKDSAKNEQSSEPEITSVVSKKRKHSHLADENENGEQEQHCRKRMALHPLTNVSNVQDTPPVLRKTIESPPSLKKGKLVSNQNQNKIEETQANNTDAQKKLNAKQSKLESSVENILLSPKRLPLVANTSANIMNNVSPKKHLPSLSTVRVENKINYMSHSITYDSTFIPRRLDLNGRNEKVFRSLLPRREEKPTGPSYVRVQNSQVHPVFQTPNSNSTMKKSSMTSSGATAAAECRCDSRPQVCNVCLVRQKQYAPRAGTPGYRPPEVLLKYQHQTTAVDIWAAGVIFLSILSGSYPFFQSRDDLIALTEIITIFGTSSVKNLAAKLGKNLICSSEKQPVNLKQVCQRLRRRKLEYASLSPNLKLHLCTTCDHYVFPTDGCLCNTDVRTDSEFQHSSQFPDPAYDLLQRLLDIDPDSRITAEDALNHPFLLE</sequence>
<dbReference type="Proteomes" id="UP000291343">
    <property type="component" value="Unassembled WGS sequence"/>
</dbReference>
<comment type="caution">
    <text evidence="11">The sequence shown here is derived from an EMBL/GenBank/DDBJ whole genome shotgun (WGS) entry which is preliminary data.</text>
</comment>
<dbReference type="InterPro" id="IPR017441">
    <property type="entry name" value="Protein_kinase_ATP_BS"/>
</dbReference>
<dbReference type="Pfam" id="PF00069">
    <property type="entry name" value="Pkinase"/>
    <property type="match status" value="2"/>
</dbReference>
<dbReference type="FunCoup" id="A0A482X2F2">
    <property type="interactions" value="1798"/>
</dbReference>
<evidence type="ECO:0000256" key="6">
    <source>
        <dbReference type="ARBA" id="ARBA00022840"/>
    </source>
</evidence>
<dbReference type="PROSITE" id="PS50011">
    <property type="entry name" value="PROTEIN_KINASE_DOM"/>
    <property type="match status" value="1"/>
</dbReference>
<dbReference type="SMART" id="SM00220">
    <property type="entry name" value="S_TKc"/>
    <property type="match status" value="1"/>
</dbReference>
<organism evidence="11 12">
    <name type="scientific">Laodelphax striatellus</name>
    <name type="common">Small brown planthopper</name>
    <name type="synonym">Delphax striatella</name>
    <dbReference type="NCBI Taxonomy" id="195883"/>
    <lineage>
        <taxon>Eukaryota</taxon>
        <taxon>Metazoa</taxon>
        <taxon>Ecdysozoa</taxon>
        <taxon>Arthropoda</taxon>
        <taxon>Hexapoda</taxon>
        <taxon>Insecta</taxon>
        <taxon>Pterygota</taxon>
        <taxon>Neoptera</taxon>
        <taxon>Paraneoptera</taxon>
        <taxon>Hemiptera</taxon>
        <taxon>Auchenorrhyncha</taxon>
        <taxon>Fulgoroidea</taxon>
        <taxon>Delphacidae</taxon>
        <taxon>Criomorphinae</taxon>
        <taxon>Laodelphax</taxon>
    </lineage>
</organism>
<dbReference type="AlphaFoldDB" id="A0A482X2F2"/>
<feature type="binding site" evidence="7">
    <location>
        <position position="88"/>
    </location>
    <ligand>
        <name>ATP</name>
        <dbReference type="ChEBI" id="CHEBI:30616"/>
    </ligand>
</feature>